<sequence>MNLIRHLRAAVLVAASLPPLIAAAHAADATYPRGIRIGLAPLEGLAPAKSFVGFESADGEVKVLMTELPPAAYGEVEAAFKAQPEGVGGIKPQSLETASGKAYYTVESGKDGDTPVRRYSMIVSGGAFSGYVAVQVAEKRSAAVTDDKVREMFGTVTTRKDVPVDEQLALMPFKITELANFKMVRTLAPGSALLLGDADSEAKIETAPFMVLGLIGSAPDKSDERARFAQQAAAQVPGLRDARITLSEPVRIDGAQGFETRIEAVSGADKTPVTVVQWLRFGGGSVAVRVIASAPREGWSSAFPRFRAVRDGIRMR</sequence>
<evidence type="ECO:0000313" key="2">
    <source>
        <dbReference type="EMBL" id="PYF02162.1"/>
    </source>
</evidence>
<comment type="caution">
    <text evidence="2">The sequence shown here is derived from an EMBL/GenBank/DDBJ whole genome shotgun (WGS) entry which is preliminary data.</text>
</comment>
<protein>
    <submittedName>
        <fullName evidence="2">Uncharacterized protein</fullName>
    </submittedName>
</protein>
<organism evidence="2 3">
    <name type="scientific">Rhodopseudomonas faecalis</name>
    <dbReference type="NCBI Taxonomy" id="99655"/>
    <lineage>
        <taxon>Bacteria</taxon>
        <taxon>Pseudomonadati</taxon>
        <taxon>Pseudomonadota</taxon>
        <taxon>Alphaproteobacteria</taxon>
        <taxon>Hyphomicrobiales</taxon>
        <taxon>Nitrobacteraceae</taxon>
        <taxon>Rhodopseudomonas</taxon>
    </lineage>
</organism>
<dbReference type="RefSeq" id="WP_110781309.1">
    <property type="nucleotide sequence ID" value="NZ_QJTI01000014.1"/>
</dbReference>
<proteinExistence type="predicted"/>
<evidence type="ECO:0000256" key="1">
    <source>
        <dbReference type="SAM" id="SignalP"/>
    </source>
</evidence>
<accession>A0A318TAL5</accession>
<gene>
    <name evidence="2" type="ORF">BJ122_11478</name>
</gene>
<name>A0A318TAL5_9BRAD</name>
<keyword evidence="3" id="KW-1185">Reference proteome</keyword>
<dbReference type="OrthoDB" id="7926124at2"/>
<evidence type="ECO:0000313" key="3">
    <source>
        <dbReference type="Proteomes" id="UP000248148"/>
    </source>
</evidence>
<keyword evidence="1" id="KW-0732">Signal</keyword>
<reference evidence="2 3" key="1">
    <citation type="submission" date="2018-06" db="EMBL/GenBank/DDBJ databases">
        <title>Genomic Encyclopedia of Archaeal and Bacterial Type Strains, Phase II (KMG-II): from individual species to whole genera.</title>
        <authorList>
            <person name="Goeker M."/>
        </authorList>
    </citation>
    <scope>NUCLEOTIDE SEQUENCE [LARGE SCALE GENOMIC DNA]</scope>
    <source>
        <strain evidence="2 3">JCM 11668</strain>
    </source>
</reference>
<dbReference type="EMBL" id="QJTI01000014">
    <property type="protein sequence ID" value="PYF02162.1"/>
    <property type="molecule type" value="Genomic_DNA"/>
</dbReference>
<feature type="signal peptide" evidence="1">
    <location>
        <begin position="1"/>
        <end position="26"/>
    </location>
</feature>
<feature type="chain" id="PRO_5016347981" evidence="1">
    <location>
        <begin position="27"/>
        <end position="316"/>
    </location>
</feature>
<dbReference type="Proteomes" id="UP000248148">
    <property type="component" value="Unassembled WGS sequence"/>
</dbReference>
<dbReference type="AlphaFoldDB" id="A0A318TAL5"/>